<comment type="pathway">
    <text evidence="6">tRNA modification; N(7)-methylguanine-tRNA biosynthesis.</text>
</comment>
<dbReference type="GO" id="GO:0005634">
    <property type="term" value="C:nucleus"/>
    <property type="evidence" value="ECO:0007669"/>
    <property type="project" value="UniProtKB-SubCell"/>
</dbReference>
<dbReference type="AlphaFoldDB" id="A0A086TEV6"/>
<dbReference type="PROSITE" id="PS50082">
    <property type="entry name" value="WD_REPEATS_2"/>
    <property type="match status" value="1"/>
</dbReference>
<name>A0A086TEV6_HAPC1</name>
<evidence type="ECO:0000256" key="3">
    <source>
        <dbReference type="ARBA" id="ARBA00022694"/>
    </source>
</evidence>
<feature type="compositionally biased region" description="Polar residues" evidence="8">
    <location>
        <begin position="94"/>
        <end position="111"/>
    </location>
</feature>
<protein>
    <submittedName>
        <fullName evidence="9">Uncharacterized protein</fullName>
    </submittedName>
</protein>
<evidence type="ECO:0000256" key="6">
    <source>
        <dbReference type="HAMAP-Rule" id="MF_03056"/>
    </source>
</evidence>
<dbReference type="GO" id="GO:0106004">
    <property type="term" value="P:tRNA (guanine-N7)-methylation"/>
    <property type="evidence" value="ECO:0007669"/>
    <property type="project" value="UniProtKB-UniRule"/>
</dbReference>
<evidence type="ECO:0000256" key="2">
    <source>
        <dbReference type="ARBA" id="ARBA00022574"/>
    </source>
</evidence>
<comment type="similarity">
    <text evidence="6">Belongs to the WD repeat TRM82 family.</text>
</comment>
<dbReference type="Gene3D" id="2.130.10.10">
    <property type="entry name" value="YVTN repeat-like/Quinoprotein amine dehydrogenase"/>
    <property type="match status" value="1"/>
</dbReference>
<reference evidence="10" key="1">
    <citation type="journal article" date="2014" name="Genome Announc.">
        <title>Genome sequence and annotation of Acremonium chrysogenum, producer of the beta-lactam antibiotic cephalosporin C.</title>
        <authorList>
            <person name="Terfehr D."/>
            <person name="Dahlmann T.A."/>
            <person name="Specht T."/>
            <person name="Zadra I."/>
            <person name="Kuernsteiner H."/>
            <person name="Kueck U."/>
        </authorList>
    </citation>
    <scope>NUCLEOTIDE SEQUENCE [LARGE SCALE GENOMIC DNA]</scope>
    <source>
        <strain evidence="10">ATCC 11550 / CBS 779.69 / DSM 880 / IAM 14645 / JCM 23072 / IMI 49137</strain>
    </source>
</reference>
<dbReference type="PANTHER" id="PTHR16288:SF0">
    <property type="entry name" value="TRNA (GUANINE-N(7)-)-METHYLTRANSFERASE NON-CATALYTIC SUBUNIT WDR4"/>
    <property type="match status" value="1"/>
</dbReference>
<dbReference type="HOGENOM" id="CLU_022082_0_0_1"/>
<dbReference type="GO" id="GO:0043527">
    <property type="term" value="C:tRNA methyltransferase complex"/>
    <property type="evidence" value="ECO:0007669"/>
    <property type="project" value="TreeGrafter"/>
</dbReference>
<dbReference type="UniPathway" id="UPA00989"/>
<evidence type="ECO:0000313" key="10">
    <source>
        <dbReference type="Proteomes" id="UP000029964"/>
    </source>
</evidence>
<feature type="region of interest" description="Disordered" evidence="8">
    <location>
        <begin position="62"/>
        <end position="142"/>
    </location>
</feature>
<gene>
    <name evidence="9" type="ORF">ACRE_011860</name>
</gene>
<dbReference type="InterPro" id="IPR015943">
    <property type="entry name" value="WD40/YVTN_repeat-like_dom_sf"/>
</dbReference>
<dbReference type="InterPro" id="IPR001680">
    <property type="entry name" value="WD40_rpt"/>
</dbReference>
<feature type="region of interest" description="Disordered" evidence="8">
    <location>
        <begin position="513"/>
        <end position="540"/>
    </location>
</feature>
<evidence type="ECO:0000256" key="1">
    <source>
        <dbReference type="ARBA" id="ARBA00004123"/>
    </source>
</evidence>
<keyword evidence="10" id="KW-1185">Reference proteome</keyword>
<evidence type="ECO:0000256" key="8">
    <source>
        <dbReference type="SAM" id="MobiDB-lite"/>
    </source>
</evidence>
<keyword evidence="5 6" id="KW-0539">Nucleus</keyword>
<evidence type="ECO:0000256" key="4">
    <source>
        <dbReference type="ARBA" id="ARBA00022737"/>
    </source>
</evidence>
<feature type="repeat" description="WD" evidence="7">
    <location>
        <begin position="325"/>
        <end position="367"/>
    </location>
</feature>
<dbReference type="InterPro" id="IPR036322">
    <property type="entry name" value="WD40_repeat_dom_sf"/>
</dbReference>
<evidence type="ECO:0000313" key="9">
    <source>
        <dbReference type="EMBL" id="KFH47888.1"/>
    </source>
</evidence>
<dbReference type="STRING" id="857340.A0A086TEV6"/>
<comment type="caution">
    <text evidence="9">The sequence shown here is derived from an EMBL/GenBank/DDBJ whole genome shotgun (WGS) entry which is preliminary data.</text>
</comment>
<sequence>MKIPYNQVHANGGIFFAARSGQIHTFGLAHGKHISTWKHPDVEGVAEAVNKKNMVDEEKRDLAAGAGDAETSQEAGQEPPAKRQRTVSDDDVSTSKAVETSEGQSRSGTPTDSEKKQKKKGKAANQHGKSGRSQSRVPERPIVTHLTSTVDGKHLLAITGHDKTIWVFEHDGAGHLSNPTRRAMPKRPSAVVIGPDSQILSADKFGDVYSLPLVPTGAPVTTTLRPMPKPKTQPAANELTVHSKRNLTALKAQQKQIEEARLKGGDAKPDVPDFELTLQLGHVSLLTALALAERGGRTYTLTADRDEHIRVSRYLPQAHVIENFCLGHKEFIGALVIPPTRGHVLISGGGDTDLFVWDWHSGKVLSKTGVLSVAQKIDTAVAKVAVSNLYSLVYPAESGNLTYVLAICEDIKAIFSWQLTEESILNHPGVIQLPGNPLALSIVSAEDGPPKILVAQDPGSNSPVNSLSLFSLTMNEGRLSVDTTSQLGEDVADSADLEATEQEVRNLLYGMENLRKQKEAEDNGEDGGVAESAEPAATED</sequence>
<keyword evidence="2 6" id="KW-0853">WD repeat</keyword>
<proteinExistence type="inferred from homology"/>
<dbReference type="OrthoDB" id="339900at2759"/>
<accession>A0A086TEV6</accession>
<dbReference type="PANTHER" id="PTHR16288">
    <property type="entry name" value="WD40 REPEAT PROTEIN 4"/>
    <property type="match status" value="1"/>
</dbReference>
<dbReference type="EMBL" id="JPKY01000006">
    <property type="protein sequence ID" value="KFH47888.1"/>
    <property type="molecule type" value="Genomic_DNA"/>
</dbReference>
<keyword evidence="4 6" id="KW-0677">Repeat</keyword>
<evidence type="ECO:0000256" key="7">
    <source>
        <dbReference type="PROSITE-ProRule" id="PRU00221"/>
    </source>
</evidence>
<evidence type="ECO:0000256" key="5">
    <source>
        <dbReference type="ARBA" id="ARBA00023242"/>
    </source>
</evidence>
<dbReference type="Proteomes" id="UP000029964">
    <property type="component" value="Unassembled WGS sequence"/>
</dbReference>
<comment type="function">
    <text evidence="6">Required for the formation of N(7)-methylguanine at position 46 (m7G46) in tRNA. In the complex, it is required to stabilize and induce conformational changes of the catalytic subunit.</text>
</comment>
<organism evidence="9 10">
    <name type="scientific">Hapsidospora chrysogenum (strain ATCC 11550 / CBS 779.69 / DSM 880 / IAM 14645 / JCM 23072 / IMI 49137)</name>
    <name type="common">Acremonium chrysogenum</name>
    <dbReference type="NCBI Taxonomy" id="857340"/>
    <lineage>
        <taxon>Eukaryota</taxon>
        <taxon>Fungi</taxon>
        <taxon>Dikarya</taxon>
        <taxon>Ascomycota</taxon>
        <taxon>Pezizomycotina</taxon>
        <taxon>Sordariomycetes</taxon>
        <taxon>Hypocreomycetidae</taxon>
        <taxon>Hypocreales</taxon>
        <taxon>Bionectriaceae</taxon>
        <taxon>Hapsidospora</taxon>
    </lineage>
</organism>
<dbReference type="InterPro" id="IPR028884">
    <property type="entry name" value="Trm82"/>
</dbReference>
<keyword evidence="3 6" id="KW-0819">tRNA processing</keyword>
<dbReference type="HAMAP" id="MF_03056">
    <property type="entry name" value="TRM82"/>
    <property type="match status" value="1"/>
</dbReference>
<comment type="subcellular location">
    <subcellularLocation>
        <location evidence="1 6">Nucleus</location>
    </subcellularLocation>
</comment>
<dbReference type="SUPFAM" id="SSF50978">
    <property type="entry name" value="WD40 repeat-like"/>
    <property type="match status" value="1"/>
</dbReference>
<dbReference type="GO" id="GO:0005829">
    <property type="term" value="C:cytosol"/>
    <property type="evidence" value="ECO:0007669"/>
    <property type="project" value="TreeGrafter"/>
</dbReference>